<evidence type="ECO:0000256" key="2">
    <source>
        <dbReference type="ARBA" id="ARBA00006448"/>
    </source>
</evidence>
<dbReference type="EMBL" id="SNYJ01000009">
    <property type="protein sequence ID" value="TDQ38697.1"/>
    <property type="molecule type" value="Genomic_DNA"/>
</dbReference>
<accession>A0A4V3D543</accession>
<name>A0A4V3D543_9BACI</name>
<evidence type="ECO:0000256" key="7">
    <source>
        <dbReference type="SAM" id="Phobius"/>
    </source>
</evidence>
<keyword evidence="6 7" id="KW-0472">Membrane</keyword>
<organism evidence="10 11">
    <name type="scientific">Aureibacillus halotolerans</name>
    <dbReference type="NCBI Taxonomy" id="1508390"/>
    <lineage>
        <taxon>Bacteria</taxon>
        <taxon>Bacillati</taxon>
        <taxon>Bacillota</taxon>
        <taxon>Bacilli</taxon>
        <taxon>Bacillales</taxon>
        <taxon>Bacillaceae</taxon>
        <taxon>Aureibacillus</taxon>
    </lineage>
</organism>
<dbReference type="Gene3D" id="3.30.240.20">
    <property type="entry name" value="bsu07140 like domains"/>
    <property type="match status" value="2"/>
</dbReference>
<comment type="subcellular location">
    <subcellularLocation>
        <location evidence="1">Cell membrane</location>
        <topology evidence="1">Multi-pass membrane protein</topology>
    </subcellularLocation>
</comment>
<dbReference type="PANTHER" id="PTHR34582">
    <property type="entry name" value="UPF0702 TRANSMEMBRANE PROTEIN YCAP"/>
    <property type="match status" value="1"/>
</dbReference>
<evidence type="ECO:0000259" key="9">
    <source>
        <dbReference type="Pfam" id="PF20730"/>
    </source>
</evidence>
<evidence type="ECO:0000313" key="11">
    <source>
        <dbReference type="Proteomes" id="UP000295632"/>
    </source>
</evidence>
<dbReference type="Pfam" id="PF04239">
    <property type="entry name" value="DUF421"/>
    <property type="match status" value="1"/>
</dbReference>
<feature type="domain" description="YetF-like N-terminal transmembrane" evidence="9">
    <location>
        <begin position="3"/>
        <end position="77"/>
    </location>
</feature>
<protein>
    <submittedName>
        <fullName evidence="10">Uncharacterized membrane protein YcaP (DUF421 family)</fullName>
    </submittedName>
</protein>
<comment type="caution">
    <text evidence="10">The sequence shown here is derived from an EMBL/GenBank/DDBJ whole genome shotgun (WGS) entry which is preliminary data.</text>
</comment>
<evidence type="ECO:0000256" key="1">
    <source>
        <dbReference type="ARBA" id="ARBA00004651"/>
    </source>
</evidence>
<dbReference type="AlphaFoldDB" id="A0A4V3D543"/>
<evidence type="ECO:0000256" key="3">
    <source>
        <dbReference type="ARBA" id="ARBA00022475"/>
    </source>
</evidence>
<dbReference type="PANTHER" id="PTHR34582:SF5">
    <property type="entry name" value="UPF0702 TRANSMEMBRANE PROTEIN YETF"/>
    <property type="match status" value="1"/>
</dbReference>
<feature type="transmembrane region" description="Helical" evidence="7">
    <location>
        <begin position="57"/>
        <end position="77"/>
    </location>
</feature>
<evidence type="ECO:0000256" key="5">
    <source>
        <dbReference type="ARBA" id="ARBA00022989"/>
    </source>
</evidence>
<dbReference type="RefSeq" id="WP_133580751.1">
    <property type="nucleotide sequence ID" value="NZ_SNYJ01000009.1"/>
</dbReference>
<keyword evidence="4 7" id="KW-0812">Transmembrane</keyword>
<evidence type="ECO:0000313" key="10">
    <source>
        <dbReference type="EMBL" id="TDQ38697.1"/>
    </source>
</evidence>
<comment type="similarity">
    <text evidence="2">Belongs to the UPF0702 family.</text>
</comment>
<evidence type="ECO:0000259" key="8">
    <source>
        <dbReference type="Pfam" id="PF04239"/>
    </source>
</evidence>
<reference evidence="10 11" key="1">
    <citation type="submission" date="2019-03" db="EMBL/GenBank/DDBJ databases">
        <title>Genomic Encyclopedia of Type Strains, Phase IV (KMG-IV): sequencing the most valuable type-strain genomes for metagenomic binning, comparative biology and taxonomic classification.</title>
        <authorList>
            <person name="Goeker M."/>
        </authorList>
    </citation>
    <scope>NUCLEOTIDE SEQUENCE [LARGE SCALE GENOMIC DNA]</scope>
    <source>
        <strain evidence="10 11">DSM 28697</strain>
    </source>
</reference>
<dbReference type="InterPro" id="IPR007353">
    <property type="entry name" value="DUF421"/>
</dbReference>
<keyword evidence="11" id="KW-1185">Reference proteome</keyword>
<dbReference type="InterPro" id="IPR023090">
    <property type="entry name" value="UPF0702_alpha/beta_dom_sf"/>
</dbReference>
<dbReference type="GO" id="GO:0005886">
    <property type="term" value="C:plasma membrane"/>
    <property type="evidence" value="ECO:0007669"/>
    <property type="project" value="UniProtKB-SubCell"/>
</dbReference>
<keyword evidence="5 7" id="KW-1133">Transmembrane helix</keyword>
<proteinExistence type="inferred from homology"/>
<sequence length="220" mass="24545">MYGHILLELVVGYALLLCLTKLLGKTQMNQITAFDFIAVIVLGELIGNGLYDQEVTLWHICYAAIVWGILSYVTEIITQKFKKTRSFLEGNPSIVVRSGYLQQKEMAKNKMDVNQLQHLLRAKDIFSLRDVAFAILETDGSVSVVKEPPSSAPPPVLPVVLVTDGELIKDNLREANISEETLLQAMQQQGASKYQDLLYAEWKADAMPPLHVNLMRAAAK</sequence>
<feature type="domain" description="YetF C-terminal" evidence="8">
    <location>
        <begin position="79"/>
        <end position="203"/>
    </location>
</feature>
<gene>
    <name evidence="10" type="ORF">EV213_10966</name>
</gene>
<evidence type="ECO:0000256" key="6">
    <source>
        <dbReference type="ARBA" id="ARBA00023136"/>
    </source>
</evidence>
<dbReference type="Pfam" id="PF20730">
    <property type="entry name" value="YetF_N"/>
    <property type="match status" value="1"/>
</dbReference>
<dbReference type="InterPro" id="IPR048454">
    <property type="entry name" value="YetF_N"/>
</dbReference>
<feature type="transmembrane region" description="Helical" evidence="7">
    <location>
        <begin position="31"/>
        <end position="51"/>
    </location>
</feature>
<keyword evidence="3" id="KW-1003">Cell membrane</keyword>
<dbReference type="Proteomes" id="UP000295632">
    <property type="component" value="Unassembled WGS sequence"/>
</dbReference>
<evidence type="ECO:0000256" key="4">
    <source>
        <dbReference type="ARBA" id="ARBA00022692"/>
    </source>
</evidence>
<feature type="transmembrane region" description="Helical" evidence="7">
    <location>
        <begin position="6"/>
        <end position="24"/>
    </location>
</feature>
<dbReference type="OrthoDB" id="1076133at2"/>